<keyword evidence="3" id="KW-0560">Oxidoreductase</keyword>
<dbReference type="Gene3D" id="3.40.50.720">
    <property type="entry name" value="NAD(P)-binding Rossmann-like Domain"/>
    <property type="match status" value="1"/>
</dbReference>
<name>A0A382S6N1_9ZZZZ</name>
<dbReference type="PANTHER" id="PTHR43618:SF8">
    <property type="entry name" value="7ALPHA-HYDROXYSTEROID DEHYDROGENASE"/>
    <property type="match status" value="1"/>
</dbReference>
<evidence type="ECO:0000256" key="2">
    <source>
        <dbReference type="ARBA" id="ARBA00022857"/>
    </source>
</evidence>
<dbReference type="InterPro" id="IPR036291">
    <property type="entry name" value="NAD(P)-bd_dom_sf"/>
</dbReference>
<dbReference type="InterPro" id="IPR002347">
    <property type="entry name" value="SDR_fam"/>
</dbReference>
<dbReference type="EMBL" id="UINC01126817">
    <property type="protein sequence ID" value="SVD05539.1"/>
    <property type="molecule type" value="Genomic_DNA"/>
</dbReference>
<dbReference type="PANTHER" id="PTHR43618">
    <property type="entry name" value="7-ALPHA-HYDROXYSTEROID DEHYDROGENASE"/>
    <property type="match status" value="1"/>
</dbReference>
<dbReference type="Pfam" id="PF00106">
    <property type="entry name" value="adh_short"/>
    <property type="match status" value="1"/>
</dbReference>
<proteinExistence type="inferred from homology"/>
<evidence type="ECO:0008006" key="5">
    <source>
        <dbReference type="Google" id="ProtNLM"/>
    </source>
</evidence>
<accession>A0A382S6N1</accession>
<dbReference type="InterPro" id="IPR052178">
    <property type="entry name" value="Sec_Metab_Biosynth_SDR"/>
</dbReference>
<evidence type="ECO:0000313" key="4">
    <source>
        <dbReference type="EMBL" id="SVD05539.1"/>
    </source>
</evidence>
<protein>
    <recommendedName>
        <fullName evidence="5">3-oxoacyl-ACP reductase</fullName>
    </recommendedName>
</protein>
<dbReference type="AlphaFoldDB" id="A0A382S6N1"/>
<sequence>MSSQDMIRPMSRIDVSSLFSLKGKVALITGGSRGIGRMIAEGYVQAGAKVYISSRKKEACDETAKELSKQGACVSLPADVATSEGRSLLVEEISRREGRLHVLVNNAGANWGAAYAEFPEKGFRKVLELNLTSVFFLTRDLTPLLEKAASPQDPARV</sequence>
<gene>
    <name evidence="4" type="ORF">METZ01_LOCUS358393</name>
</gene>
<keyword evidence="2" id="KW-0521">NADP</keyword>
<reference evidence="4" key="1">
    <citation type="submission" date="2018-05" db="EMBL/GenBank/DDBJ databases">
        <authorList>
            <person name="Lanie J.A."/>
            <person name="Ng W.-L."/>
            <person name="Kazmierczak K.M."/>
            <person name="Andrzejewski T.M."/>
            <person name="Davidsen T.M."/>
            <person name="Wayne K.J."/>
            <person name="Tettelin H."/>
            <person name="Glass J.I."/>
            <person name="Rusch D."/>
            <person name="Podicherti R."/>
            <person name="Tsui H.-C.T."/>
            <person name="Winkler M.E."/>
        </authorList>
    </citation>
    <scope>NUCLEOTIDE SEQUENCE</scope>
</reference>
<comment type="similarity">
    <text evidence="1">Belongs to the short-chain dehydrogenases/reductases (SDR) family.</text>
</comment>
<feature type="non-terminal residue" evidence="4">
    <location>
        <position position="157"/>
    </location>
</feature>
<dbReference type="GO" id="GO:0016491">
    <property type="term" value="F:oxidoreductase activity"/>
    <property type="evidence" value="ECO:0007669"/>
    <property type="project" value="UniProtKB-KW"/>
</dbReference>
<dbReference type="PRINTS" id="PR00081">
    <property type="entry name" value="GDHRDH"/>
</dbReference>
<organism evidence="4">
    <name type="scientific">marine metagenome</name>
    <dbReference type="NCBI Taxonomy" id="408172"/>
    <lineage>
        <taxon>unclassified sequences</taxon>
        <taxon>metagenomes</taxon>
        <taxon>ecological metagenomes</taxon>
    </lineage>
</organism>
<evidence type="ECO:0000256" key="1">
    <source>
        <dbReference type="ARBA" id="ARBA00006484"/>
    </source>
</evidence>
<dbReference type="SUPFAM" id="SSF51735">
    <property type="entry name" value="NAD(P)-binding Rossmann-fold domains"/>
    <property type="match status" value="1"/>
</dbReference>
<evidence type="ECO:0000256" key="3">
    <source>
        <dbReference type="ARBA" id="ARBA00023002"/>
    </source>
</evidence>